<evidence type="ECO:0000313" key="2">
    <source>
        <dbReference type="Proteomes" id="UP000092498"/>
    </source>
</evidence>
<dbReference type="KEGG" id="cbot:ATE48_11625"/>
<protein>
    <submittedName>
        <fullName evidence="1">Uncharacterized protein</fullName>
    </submittedName>
</protein>
<sequence>MIEIARVFQTPAAWLLDQTSDPLASGSASLLQSFEGEPATRDRLITVIDGFPISCSTWRELDGSSAGFSPTQC</sequence>
<dbReference type="EMBL" id="CP013244">
    <property type="protein sequence ID" value="ANP46521.1"/>
    <property type="molecule type" value="Genomic_DNA"/>
</dbReference>
<dbReference type="Proteomes" id="UP000092498">
    <property type="component" value="Chromosome"/>
</dbReference>
<reference evidence="1 2" key="1">
    <citation type="submission" date="2015-11" db="EMBL/GenBank/DDBJ databases">
        <title>Whole-Genome Sequence of Candidatus Oderbacter manganicum from the National Park Lower Oder Valley, Germany.</title>
        <authorList>
            <person name="Braun B."/>
            <person name="Liere K."/>
            <person name="Szewzyk U."/>
        </authorList>
    </citation>
    <scope>NUCLEOTIDE SEQUENCE [LARGE SCALE GENOMIC DNA]</scope>
    <source>
        <strain evidence="1 2">OTSz_A_272</strain>
    </source>
</reference>
<dbReference type="RefSeq" id="WP_066771702.1">
    <property type="nucleotide sequence ID" value="NZ_CP013244.1"/>
</dbReference>
<keyword evidence="2" id="KW-1185">Reference proteome</keyword>
<gene>
    <name evidence="1" type="ORF">ATE48_11625</name>
</gene>
<evidence type="ECO:0000313" key="1">
    <source>
        <dbReference type="EMBL" id="ANP46521.1"/>
    </source>
</evidence>
<dbReference type="AlphaFoldDB" id="A0A1B1AIZ1"/>
<accession>A0A1B1AIZ1</accession>
<name>A0A1B1AIZ1_9PROT</name>
<dbReference type="InParanoid" id="A0A1B1AIZ1"/>
<proteinExistence type="predicted"/>
<dbReference type="STRING" id="1759059.ATE48_11625"/>
<organism evidence="1 2">
    <name type="scientific">Candidatus Viadribacter manganicus</name>
    <dbReference type="NCBI Taxonomy" id="1759059"/>
    <lineage>
        <taxon>Bacteria</taxon>
        <taxon>Pseudomonadati</taxon>
        <taxon>Pseudomonadota</taxon>
        <taxon>Alphaproteobacteria</taxon>
        <taxon>Hyphomonadales</taxon>
        <taxon>Hyphomonadaceae</taxon>
        <taxon>Candidatus Viadribacter</taxon>
    </lineage>
</organism>